<dbReference type="PROSITE" id="PS00136">
    <property type="entry name" value="SUBTILASE_ASP"/>
    <property type="match status" value="1"/>
</dbReference>
<dbReference type="PRINTS" id="PR00723">
    <property type="entry name" value="SUBTILISIN"/>
</dbReference>
<organism evidence="8 9">
    <name type="scientific">Christiangramia gaetbulicola</name>
    <dbReference type="NCBI Taxonomy" id="703340"/>
    <lineage>
        <taxon>Bacteria</taxon>
        <taxon>Pseudomonadati</taxon>
        <taxon>Bacteroidota</taxon>
        <taxon>Flavobacteriia</taxon>
        <taxon>Flavobacteriales</taxon>
        <taxon>Flavobacteriaceae</taxon>
        <taxon>Christiangramia</taxon>
    </lineage>
</organism>
<dbReference type="OrthoDB" id="9798386at2"/>
<keyword evidence="4 5" id="KW-0720">Serine protease</keyword>
<evidence type="ECO:0000313" key="9">
    <source>
        <dbReference type="Proteomes" id="UP000244174"/>
    </source>
</evidence>
<dbReference type="InterPro" id="IPR023828">
    <property type="entry name" value="Peptidase_S8_Ser-AS"/>
</dbReference>
<keyword evidence="2 5" id="KW-0645">Protease</keyword>
<feature type="active site" description="Charge relay system" evidence="5">
    <location>
        <position position="91"/>
    </location>
</feature>
<dbReference type="PANTHER" id="PTHR43399:SF4">
    <property type="entry name" value="CELL WALL-ASSOCIATED PROTEASE"/>
    <property type="match status" value="1"/>
</dbReference>
<dbReference type="InterPro" id="IPR034080">
    <property type="entry name" value="Protease_P7-like_dom"/>
</dbReference>
<dbReference type="GO" id="GO:0004252">
    <property type="term" value="F:serine-type endopeptidase activity"/>
    <property type="evidence" value="ECO:0007669"/>
    <property type="project" value="UniProtKB-UniRule"/>
</dbReference>
<evidence type="ECO:0000256" key="1">
    <source>
        <dbReference type="ARBA" id="ARBA00011073"/>
    </source>
</evidence>
<dbReference type="SUPFAM" id="SSF52743">
    <property type="entry name" value="Subtilisin-like"/>
    <property type="match status" value="1"/>
</dbReference>
<feature type="active site" description="Charge relay system" evidence="5">
    <location>
        <position position="312"/>
    </location>
</feature>
<protein>
    <submittedName>
        <fullName evidence="8">Subtilase family protein</fullName>
    </submittedName>
</protein>
<evidence type="ECO:0000256" key="3">
    <source>
        <dbReference type="ARBA" id="ARBA00022801"/>
    </source>
</evidence>
<dbReference type="InterPro" id="IPR000209">
    <property type="entry name" value="Peptidase_S8/S53_dom"/>
</dbReference>
<dbReference type="Pfam" id="PF00082">
    <property type="entry name" value="Peptidase_S8"/>
    <property type="match status" value="1"/>
</dbReference>
<dbReference type="PROSITE" id="PS00138">
    <property type="entry name" value="SUBTILASE_SER"/>
    <property type="match status" value="1"/>
</dbReference>
<evidence type="ECO:0000256" key="6">
    <source>
        <dbReference type="RuleBase" id="RU003355"/>
    </source>
</evidence>
<feature type="active site" description="Charge relay system" evidence="5">
    <location>
        <position position="483"/>
    </location>
</feature>
<sequence>MKIPFFKPFLSLLAAGIITGCSSTAPKIVSTPVKNIDSIPLKVRDLSDAQLKTWTNADLLTDTIPGMSVDKAYAEIIKKNRPSPVIVGVIDSGVDIDHEDLQGVIWTNTDEIPGNGKDDDNNGYIDDIHGWNFLGDAVAENMEYTRIYKRLKPKFEGKSESSISTADREEYNTYKAAKAEYEKEYNESVQTRDQYLQIKEQITTAHNAVSAKLGTEDYTKQQLSDFKPETQQMSQYKSILSQIQYNVNENIPEALKELNEAIDYYKDRLSTHFNLELDGRAVTGDDPYDITDTDYGNNEVSGPEPDKEHVKHGTHVAGIIAADRSNDIGLKGVSSNARIMVVRAVPDGDEYDKDIALGIRYAVDNGAKVINTSFGKYFSTNPEWVIDAIKYAAENDVLIVNAAGNEGLDLDSNRVYPNDQDPTSTTEFADNFLTVGALNYEYGSGLVAEFSNYGKTNVDVFAPGTKIWSTTPNNEYEYLQGTSMASPAVAGIAAIIRGYYPQLSAAQVKQVIMDSGLTTNATVIVGGDRSNTKKFESLSTSGKMANLYNALILADQISKNN</sequence>
<dbReference type="AlphaFoldDB" id="A0A2T6AMH3"/>
<evidence type="ECO:0000313" key="8">
    <source>
        <dbReference type="EMBL" id="PTX45021.1"/>
    </source>
</evidence>
<dbReference type="PROSITE" id="PS51892">
    <property type="entry name" value="SUBTILASE"/>
    <property type="match status" value="1"/>
</dbReference>
<dbReference type="InterPro" id="IPR023827">
    <property type="entry name" value="Peptidase_S8_Asp-AS"/>
</dbReference>
<dbReference type="InterPro" id="IPR036852">
    <property type="entry name" value="Peptidase_S8/S53_dom_sf"/>
</dbReference>
<feature type="domain" description="Peptidase S8/S53" evidence="7">
    <location>
        <begin position="85"/>
        <end position="516"/>
    </location>
</feature>
<dbReference type="RefSeq" id="WP_108170919.1">
    <property type="nucleotide sequence ID" value="NZ_QBKQ01000001.1"/>
</dbReference>
<dbReference type="PIRSF" id="PIRSF037892">
    <property type="entry name" value="Subtilisin_rel_SRU_0565"/>
    <property type="match status" value="1"/>
</dbReference>
<evidence type="ECO:0000256" key="2">
    <source>
        <dbReference type="ARBA" id="ARBA00022670"/>
    </source>
</evidence>
<evidence type="ECO:0000259" key="7">
    <source>
        <dbReference type="Pfam" id="PF00082"/>
    </source>
</evidence>
<gene>
    <name evidence="8" type="ORF">C8P64_1010</name>
</gene>
<reference evidence="8 9" key="1">
    <citation type="submission" date="2018-04" db="EMBL/GenBank/DDBJ databases">
        <title>Genomic Encyclopedia of Archaeal and Bacterial Type Strains, Phase II (KMG-II): from individual species to whole genera.</title>
        <authorList>
            <person name="Goeker M."/>
        </authorList>
    </citation>
    <scope>NUCLEOTIDE SEQUENCE [LARGE SCALE GENOMIC DNA]</scope>
    <source>
        <strain evidence="8 9">DSM 23082</strain>
    </source>
</reference>
<name>A0A2T6AMH3_9FLAO</name>
<dbReference type="EMBL" id="QBKQ01000001">
    <property type="protein sequence ID" value="PTX45021.1"/>
    <property type="molecule type" value="Genomic_DNA"/>
</dbReference>
<evidence type="ECO:0000256" key="5">
    <source>
        <dbReference type="PROSITE-ProRule" id="PRU01240"/>
    </source>
</evidence>
<dbReference type="PROSITE" id="PS00137">
    <property type="entry name" value="SUBTILASE_HIS"/>
    <property type="match status" value="1"/>
</dbReference>
<dbReference type="PROSITE" id="PS51257">
    <property type="entry name" value="PROKAR_LIPOPROTEIN"/>
    <property type="match status" value="1"/>
</dbReference>
<dbReference type="InterPro" id="IPR017308">
    <property type="entry name" value="Pept_S8_subtilisin_bacteroid"/>
</dbReference>
<dbReference type="CDD" id="cd07483">
    <property type="entry name" value="Peptidases_S8_Subtilisin_Novo-like"/>
    <property type="match status" value="1"/>
</dbReference>
<dbReference type="InterPro" id="IPR022398">
    <property type="entry name" value="Peptidase_S8_His-AS"/>
</dbReference>
<dbReference type="PANTHER" id="PTHR43399">
    <property type="entry name" value="SUBTILISIN-RELATED"/>
    <property type="match status" value="1"/>
</dbReference>
<comment type="caution">
    <text evidence="8">The sequence shown here is derived from an EMBL/GenBank/DDBJ whole genome shotgun (WGS) entry which is preliminary data.</text>
</comment>
<dbReference type="InterPro" id="IPR051048">
    <property type="entry name" value="Peptidase_S8/S53_subtilisin"/>
</dbReference>
<dbReference type="InterPro" id="IPR015500">
    <property type="entry name" value="Peptidase_S8_subtilisin-rel"/>
</dbReference>
<comment type="similarity">
    <text evidence="1 5 6">Belongs to the peptidase S8 family.</text>
</comment>
<dbReference type="Proteomes" id="UP000244174">
    <property type="component" value="Unassembled WGS sequence"/>
</dbReference>
<evidence type="ECO:0000256" key="4">
    <source>
        <dbReference type="ARBA" id="ARBA00022825"/>
    </source>
</evidence>
<dbReference type="Gene3D" id="3.40.50.200">
    <property type="entry name" value="Peptidase S8/S53 domain"/>
    <property type="match status" value="2"/>
</dbReference>
<keyword evidence="3 5" id="KW-0378">Hydrolase</keyword>
<dbReference type="GO" id="GO:0006508">
    <property type="term" value="P:proteolysis"/>
    <property type="evidence" value="ECO:0007669"/>
    <property type="project" value="UniProtKB-KW"/>
</dbReference>
<accession>A0A2T6AMH3</accession>
<keyword evidence="9" id="KW-1185">Reference proteome</keyword>
<proteinExistence type="inferred from homology"/>